<comment type="caution">
    <text evidence="3">The sequence shown here is derived from an EMBL/GenBank/DDBJ whole genome shotgun (WGS) entry which is preliminary data.</text>
</comment>
<evidence type="ECO:0000256" key="2">
    <source>
        <dbReference type="RuleBase" id="RU004328"/>
    </source>
</evidence>
<gene>
    <name evidence="3" type="ORF">Tci_575042</name>
</gene>
<evidence type="ECO:0000313" key="3">
    <source>
        <dbReference type="EMBL" id="GFA03070.1"/>
    </source>
</evidence>
<dbReference type="InterPro" id="IPR001568">
    <property type="entry name" value="RNase_T2-like"/>
</dbReference>
<dbReference type="Pfam" id="PF00445">
    <property type="entry name" value="Ribonuclease_T2"/>
    <property type="match status" value="2"/>
</dbReference>
<dbReference type="EMBL" id="BKCJ010358286">
    <property type="protein sequence ID" value="GFA03070.1"/>
    <property type="molecule type" value="Genomic_DNA"/>
</dbReference>
<proteinExistence type="inferred from homology"/>
<reference evidence="3" key="1">
    <citation type="journal article" date="2019" name="Sci. Rep.">
        <title>Draft genome of Tanacetum cinerariifolium, the natural source of mosquito coil.</title>
        <authorList>
            <person name="Yamashiro T."/>
            <person name="Shiraishi A."/>
            <person name="Satake H."/>
            <person name="Nakayama K."/>
        </authorList>
    </citation>
    <scope>NUCLEOTIDE SEQUENCE</scope>
</reference>
<dbReference type="PANTHER" id="PTHR11240:SF22">
    <property type="entry name" value="RIBONUCLEASE T2"/>
    <property type="match status" value="1"/>
</dbReference>
<dbReference type="GO" id="GO:0033897">
    <property type="term" value="F:ribonuclease T2 activity"/>
    <property type="evidence" value="ECO:0007669"/>
    <property type="project" value="InterPro"/>
</dbReference>
<dbReference type="GO" id="GO:0005576">
    <property type="term" value="C:extracellular region"/>
    <property type="evidence" value="ECO:0007669"/>
    <property type="project" value="TreeGrafter"/>
</dbReference>
<dbReference type="InterPro" id="IPR036430">
    <property type="entry name" value="RNase_T2-like_sf"/>
</dbReference>
<dbReference type="PANTHER" id="PTHR11240">
    <property type="entry name" value="RIBONUCLEASE T2"/>
    <property type="match status" value="1"/>
</dbReference>
<protein>
    <submittedName>
        <fullName evidence="3">Uncharacterized protein</fullName>
    </submittedName>
</protein>
<dbReference type="Gene3D" id="3.90.730.10">
    <property type="entry name" value="Ribonuclease T2-like"/>
    <property type="match status" value="2"/>
</dbReference>
<evidence type="ECO:0000256" key="1">
    <source>
        <dbReference type="ARBA" id="ARBA00007469"/>
    </source>
</evidence>
<feature type="non-terminal residue" evidence="3">
    <location>
        <position position="1"/>
    </location>
</feature>
<comment type="similarity">
    <text evidence="1 2">Belongs to the RNase T2 family.</text>
</comment>
<dbReference type="SUPFAM" id="SSF55895">
    <property type="entry name" value="Ribonuclease Rh-like"/>
    <property type="match status" value="1"/>
</dbReference>
<dbReference type="InterPro" id="IPR018188">
    <property type="entry name" value="RNase_T2_His_AS_1"/>
</dbReference>
<dbReference type="AlphaFoldDB" id="A0A699J0V4"/>
<sequence>LTSTSTTTSTTTTSSDVLHTSGAMATWVLEWRFRCHLSDQTNANEFTIHGLWPQPNGAPSTETFDANKIATLTSELNKNWLNLESKKQSIKLAAEKITPSIFKTYRLTDIQAAVKKINGGLSGTIICVKRKGSSNKEQIQEIRFRYTNNFRKQNNLSPSNCGPEILFSLTEVVSMPEVHHPL</sequence>
<name>A0A699J0V4_TANCI</name>
<dbReference type="PROSITE" id="PS00530">
    <property type="entry name" value="RNASE_T2_1"/>
    <property type="match status" value="1"/>
</dbReference>
<dbReference type="GO" id="GO:0006401">
    <property type="term" value="P:RNA catabolic process"/>
    <property type="evidence" value="ECO:0007669"/>
    <property type="project" value="TreeGrafter"/>
</dbReference>
<accession>A0A699J0V4</accession>
<dbReference type="GO" id="GO:0003723">
    <property type="term" value="F:RNA binding"/>
    <property type="evidence" value="ECO:0007669"/>
    <property type="project" value="InterPro"/>
</dbReference>
<organism evidence="3">
    <name type="scientific">Tanacetum cinerariifolium</name>
    <name type="common">Dalmatian daisy</name>
    <name type="synonym">Chrysanthemum cinerariifolium</name>
    <dbReference type="NCBI Taxonomy" id="118510"/>
    <lineage>
        <taxon>Eukaryota</taxon>
        <taxon>Viridiplantae</taxon>
        <taxon>Streptophyta</taxon>
        <taxon>Embryophyta</taxon>
        <taxon>Tracheophyta</taxon>
        <taxon>Spermatophyta</taxon>
        <taxon>Magnoliopsida</taxon>
        <taxon>eudicotyledons</taxon>
        <taxon>Gunneridae</taxon>
        <taxon>Pentapetalae</taxon>
        <taxon>asterids</taxon>
        <taxon>campanulids</taxon>
        <taxon>Asterales</taxon>
        <taxon>Asteraceae</taxon>
        <taxon>Asteroideae</taxon>
        <taxon>Anthemideae</taxon>
        <taxon>Anthemidinae</taxon>
        <taxon>Tanacetum</taxon>
    </lineage>
</organism>